<evidence type="ECO:0000256" key="5">
    <source>
        <dbReference type="SAM" id="Phobius"/>
    </source>
</evidence>
<protein>
    <recommendedName>
        <fullName evidence="7">Ubiquinone biosynthesis protein UbiA</fullName>
    </recommendedName>
</protein>
<evidence type="ECO:0000256" key="4">
    <source>
        <dbReference type="ARBA" id="ARBA00023136"/>
    </source>
</evidence>
<feature type="transmembrane region" description="Helical" evidence="5">
    <location>
        <begin position="35"/>
        <end position="54"/>
    </location>
</feature>
<dbReference type="InterPro" id="IPR000537">
    <property type="entry name" value="UbiA_prenyltransferase"/>
</dbReference>
<proteinExistence type="predicted"/>
<organism evidence="6">
    <name type="scientific">marine metagenome</name>
    <dbReference type="NCBI Taxonomy" id="408172"/>
    <lineage>
        <taxon>unclassified sequences</taxon>
        <taxon>metagenomes</taxon>
        <taxon>ecological metagenomes</taxon>
    </lineage>
</organism>
<dbReference type="Gene3D" id="1.20.120.1780">
    <property type="entry name" value="UbiA prenyltransferase"/>
    <property type="match status" value="1"/>
</dbReference>
<dbReference type="EMBL" id="UINC01089860">
    <property type="protein sequence ID" value="SVC41292.1"/>
    <property type="molecule type" value="Genomic_DNA"/>
</dbReference>
<keyword evidence="2 5" id="KW-0812">Transmembrane</keyword>
<feature type="transmembrane region" description="Helical" evidence="5">
    <location>
        <begin position="130"/>
        <end position="151"/>
    </location>
</feature>
<keyword evidence="4 5" id="KW-0472">Membrane</keyword>
<dbReference type="PANTHER" id="PTHR42723">
    <property type="entry name" value="CHLOROPHYLL SYNTHASE"/>
    <property type="match status" value="1"/>
</dbReference>
<feature type="transmembrane region" description="Helical" evidence="5">
    <location>
        <begin position="281"/>
        <end position="301"/>
    </location>
</feature>
<dbReference type="PANTHER" id="PTHR42723:SF1">
    <property type="entry name" value="CHLOROPHYLL SYNTHASE, CHLOROPLASTIC"/>
    <property type="match status" value="1"/>
</dbReference>
<dbReference type="InterPro" id="IPR050475">
    <property type="entry name" value="Prenyltransferase_related"/>
</dbReference>
<dbReference type="Gene3D" id="1.10.357.140">
    <property type="entry name" value="UbiA prenyltransferase"/>
    <property type="match status" value="1"/>
</dbReference>
<accession>A0A382M1R3</accession>
<dbReference type="GO" id="GO:0016020">
    <property type="term" value="C:membrane"/>
    <property type="evidence" value="ECO:0007669"/>
    <property type="project" value="UniProtKB-SubCell"/>
</dbReference>
<dbReference type="InterPro" id="IPR044878">
    <property type="entry name" value="UbiA_sf"/>
</dbReference>
<reference evidence="6" key="1">
    <citation type="submission" date="2018-05" db="EMBL/GenBank/DDBJ databases">
        <authorList>
            <person name="Lanie J.A."/>
            <person name="Ng W.-L."/>
            <person name="Kazmierczak K.M."/>
            <person name="Andrzejewski T.M."/>
            <person name="Davidsen T.M."/>
            <person name="Wayne K.J."/>
            <person name="Tettelin H."/>
            <person name="Glass J.I."/>
            <person name="Rusch D."/>
            <person name="Podicherti R."/>
            <person name="Tsui H.-C.T."/>
            <person name="Winkler M.E."/>
        </authorList>
    </citation>
    <scope>NUCLEOTIDE SEQUENCE</scope>
</reference>
<feature type="transmembrane region" description="Helical" evidence="5">
    <location>
        <begin position="227"/>
        <end position="245"/>
    </location>
</feature>
<evidence type="ECO:0000256" key="2">
    <source>
        <dbReference type="ARBA" id="ARBA00022692"/>
    </source>
</evidence>
<evidence type="ECO:0000256" key="1">
    <source>
        <dbReference type="ARBA" id="ARBA00004141"/>
    </source>
</evidence>
<dbReference type="Pfam" id="PF01040">
    <property type="entry name" value="UbiA"/>
    <property type="match status" value="1"/>
</dbReference>
<keyword evidence="3 5" id="KW-1133">Transmembrane helix</keyword>
<evidence type="ECO:0008006" key="7">
    <source>
        <dbReference type="Google" id="ProtNLM"/>
    </source>
</evidence>
<name>A0A382M1R3_9ZZZZ</name>
<gene>
    <name evidence="6" type="ORF">METZ01_LOCUS294146</name>
</gene>
<comment type="subcellular location">
    <subcellularLocation>
        <location evidence="1">Membrane</location>
        <topology evidence="1">Multi-pass membrane protein</topology>
    </subcellularLocation>
</comment>
<evidence type="ECO:0000256" key="3">
    <source>
        <dbReference type="ARBA" id="ARBA00022989"/>
    </source>
</evidence>
<sequence length="306" mass="33652">MDVIRSYLRVIRYPLFAIPIVATLPGALIASSGQLSWRVGLALLIALFGYFAGMMKNDYFHQDRDLIVNPHRPIPSKDLSSHQVLVSASVIYILCVVFGFMLNYKAGLLVIFLVMISHLYNAILSQCGVWGSVSLPIGIGTLSVFGAIAVSGQVPRLVWYAFTATALYDFGTHIITTFKDIELDRRVGVLSTPLQLGVWPALILSAVATFFSFGVAVLPYWTESVSWHYISWVILALVATVVARIPLYIDPNEENGYLALKGSMVGAIVFFPCLIGAKLAFWQSALIVLPLLLLTLTLLEISKQKV</sequence>
<feature type="transmembrane region" description="Helical" evidence="5">
    <location>
        <begin position="196"/>
        <end position="221"/>
    </location>
</feature>
<feature type="transmembrane region" description="Helical" evidence="5">
    <location>
        <begin position="12"/>
        <end position="29"/>
    </location>
</feature>
<dbReference type="GO" id="GO:0016765">
    <property type="term" value="F:transferase activity, transferring alkyl or aryl (other than methyl) groups"/>
    <property type="evidence" value="ECO:0007669"/>
    <property type="project" value="InterPro"/>
</dbReference>
<feature type="transmembrane region" description="Helical" evidence="5">
    <location>
        <begin position="157"/>
        <end position="175"/>
    </location>
</feature>
<dbReference type="AlphaFoldDB" id="A0A382M1R3"/>
<evidence type="ECO:0000313" key="6">
    <source>
        <dbReference type="EMBL" id="SVC41292.1"/>
    </source>
</evidence>